<evidence type="ECO:0000313" key="2">
    <source>
        <dbReference type="EMBL" id="KAK3669347.1"/>
    </source>
</evidence>
<accession>A0AAE0TM50</accession>
<gene>
    <name evidence="2" type="ORF">LTR78_010770</name>
</gene>
<keyword evidence="1" id="KW-0812">Transmembrane</keyword>
<dbReference type="Proteomes" id="UP001274830">
    <property type="component" value="Unassembled WGS sequence"/>
</dbReference>
<comment type="caution">
    <text evidence="2">The sequence shown here is derived from an EMBL/GenBank/DDBJ whole genome shotgun (WGS) entry which is preliminary data.</text>
</comment>
<organism evidence="2 3">
    <name type="scientific">Recurvomyces mirabilis</name>
    <dbReference type="NCBI Taxonomy" id="574656"/>
    <lineage>
        <taxon>Eukaryota</taxon>
        <taxon>Fungi</taxon>
        <taxon>Dikarya</taxon>
        <taxon>Ascomycota</taxon>
        <taxon>Pezizomycotina</taxon>
        <taxon>Dothideomycetes</taxon>
        <taxon>Dothideomycetidae</taxon>
        <taxon>Mycosphaerellales</taxon>
        <taxon>Teratosphaeriaceae</taxon>
        <taxon>Recurvomyces</taxon>
    </lineage>
</organism>
<dbReference type="EMBL" id="JAUTXT010000089">
    <property type="protein sequence ID" value="KAK3669347.1"/>
    <property type="molecule type" value="Genomic_DNA"/>
</dbReference>
<proteinExistence type="predicted"/>
<name>A0AAE0TM50_9PEZI</name>
<reference evidence="2" key="1">
    <citation type="submission" date="2023-07" db="EMBL/GenBank/DDBJ databases">
        <title>Black Yeasts Isolated from many extreme environments.</title>
        <authorList>
            <person name="Coleine C."/>
            <person name="Stajich J.E."/>
            <person name="Selbmann L."/>
        </authorList>
    </citation>
    <scope>NUCLEOTIDE SEQUENCE</scope>
    <source>
        <strain evidence="2">CCFEE 5485</strain>
    </source>
</reference>
<protein>
    <submittedName>
        <fullName evidence="2">Uncharacterized protein</fullName>
    </submittedName>
</protein>
<keyword evidence="1" id="KW-1133">Transmembrane helix</keyword>
<keyword evidence="1" id="KW-0472">Membrane</keyword>
<feature type="transmembrane region" description="Helical" evidence="1">
    <location>
        <begin position="12"/>
        <end position="31"/>
    </location>
</feature>
<dbReference type="AlphaFoldDB" id="A0AAE0TM50"/>
<keyword evidence="3" id="KW-1185">Reference proteome</keyword>
<evidence type="ECO:0000313" key="3">
    <source>
        <dbReference type="Proteomes" id="UP001274830"/>
    </source>
</evidence>
<sequence length="447" mass="50799">MPSRFMLTPKAIRAIVFSGITILLLLTWPAYKYSSLPDHITIDIANSQTIDITHPVPPDATIAFEKPSGLRVIALIFYGRADRVRTLHCYLQRNLPEQGGWVDEVHFVQDTDNEDDLAYLRTLAASNPRYKLLDIDPLRAKEDKFSANWELLERDAIYVKIDDDLVFIADDTIPRLVYRKFHHPEYLALSANIISSPLMSKVQYDNDAYFPYLPAHNSSSATAFLEQGRVRDQSATRWRHTHYPGWKGPSNYSIDAALPTTGLSPIWLRLSEARDIERTPIRDLVYDTWGPGCTSWSVAAQSHMSLLEQLLHGTTSIYYNNMTDIWTTDYRRLSINFVAIDSNEVLSHLPIGADLCDEEWLTVNLPKRIGKHIAVETRALASHFSFFFQRAVEYTDILDRYADFANDVVSLQPRRYGVPILRNGGSNVTQEPSVTNGSRIFGSSDIS</sequence>
<evidence type="ECO:0000256" key="1">
    <source>
        <dbReference type="SAM" id="Phobius"/>
    </source>
</evidence>